<keyword evidence="1" id="KW-0217">Developmental protein</keyword>
<feature type="compositionally biased region" description="Basic and acidic residues" evidence="2">
    <location>
        <begin position="626"/>
        <end position="647"/>
    </location>
</feature>
<dbReference type="Proteomes" id="UP000008281">
    <property type="component" value="Unassembled WGS sequence"/>
</dbReference>
<dbReference type="InterPro" id="IPR011333">
    <property type="entry name" value="SKP1/BTB/POZ_sf"/>
</dbReference>
<evidence type="ECO:0000313" key="4">
    <source>
        <dbReference type="EMBL" id="EFP08091.1"/>
    </source>
</evidence>
<feature type="region of interest" description="Disordered" evidence="2">
    <location>
        <begin position="602"/>
        <end position="679"/>
    </location>
</feature>
<feature type="region of interest" description="Disordered" evidence="2">
    <location>
        <begin position="467"/>
        <end position="486"/>
    </location>
</feature>
<dbReference type="CDD" id="cd18305">
    <property type="entry name" value="BTB_POZ_GCL"/>
    <property type="match status" value="1"/>
</dbReference>
<keyword evidence="5" id="KW-1185">Reference proteome</keyword>
<protein>
    <recommendedName>
        <fullName evidence="3">BTB domain-containing protein</fullName>
    </recommendedName>
</protein>
<dbReference type="SUPFAM" id="SSF54695">
    <property type="entry name" value="POZ domain"/>
    <property type="match status" value="1"/>
</dbReference>
<dbReference type="HOGENOM" id="CLU_025961_1_0_1"/>
<dbReference type="PANTHER" id="PTHR23231">
    <property type="entry name" value="GERM CELL-LESS PROTEIN"/>
    <property type="match status" value="1"/>
</dbReference>
<dbReference type="InterPro" id="IPR043380">
    <property type="entry name" value="Gcl-like"/>
</dbReference>
<dbReference type="eggNOG" id="KOG4682">
    <property type="taxonomic scope" value="Eukaryota"/>
</dbReference>
<dbReference type="Gene3D" id="1.25.40.420">
    <property type="match status" value="1"/>
</dbReference>
<feature type="compositionally biased region" description="Basic and acidic residues" evidence="2">
    <location>
        <begin position="602"/>
        <end position="616"/>
    </location>
</feature>
<organism evidence="5">
    <name type="scientific">Caenorhabditis remanei</name>
    <name type="common">Caenorhabditis vulgaris</name>
    <dbReference type="NCBI Taxonomy" id="31234"/>
    <lineage>
        <taxon>Eukaryota</taxon>
        <taxon>Metazoa</taxon>
        <taxon>Ecdysozoa</taxon>
        <taxon>Nematoda</taxon>
        <taxon>Chromadorea</taxon>
        <taxon>Rhabditida</taxon>
        <taxon>Rhabditina</taxon>
        <taxon>Rhabditomorpha</taxon>
        <taxon>Rhabditoidea</taxon>
        <taxon>Rhabditidae</taxon>
        <taxon>Peloderinae</taxon>
        <taxon>Caenorhabditis</taxon>
    </lineage>
</organism>
<dbReference type="Gene3D" id="3.30.710.10">
    <property type="entry name" value="Potassium Channel Kv1.1, Chain A"/>
    <property type="match status" value="1"/>
</dbReference>
<dbReference type="PROSITE" id="PS50097">
    <property type="entry name" value="BTB"/>
    <property type="match status" value="1"/>
</dbReference>
<dbReference type="EMBL" id="DS269045">
    <property type="protein sequence ID" value="EFP08091.1"/>
    <property type="molecule type" value="Genomic_DNA"/>
</dbReference>
<sequence length="679" mass="78997">MGVSQSHSRSPSREPLPNDHQVMDVLEPTDKSSKRGRKRKVANVNGVEMKKVAKLNTCAYVYQKLFLEGEDSDITIAACGREWKVHKLYLKQTKFFESMFDGAWAESKTGRVDMEITDPNIDGDGLNAVLGCLYHNEIEIDLENIEATVAAASYIVLESVTERCAEMMIEALSTNNAIRYYELSTKYGLDGVRVKSLELLLHQFFKIMTDKEMLRELDHDLLVALLTSPNLFIMEGEYDLYKTVRLWIYMKECPDCDIDQKPETFSQNVSRYFRDAPQNSLFLKYSEIFSFLRIEQFLNCSETIKAIKADCLIPSSLITDMTSDLWMSLLENEESQKALEIDDDEFFSRCIRLGRSLEVFPKCWRWVGYNFGIDLLLHVNDYSVSIKRNCLNQKAPYSVNLKTKQVLHYRLVICESSGRICFDSGRTTWEMKPDEAKTVCRMNEDISTPISVHFQYLIHKPIDVEKKEKKEEESDDTKKKAPFRRVQLKLQKKRETERDVDIEPAVESANPFEEIATRSPPKDWMSMRQLRNRNRKNKKKRRYRKNGFLTRDDIIKSNKVNNPSVNAVDRTMEKAEFDEKLRNHAQDTWERENKAAEKIREDMKSGRKEEKEEEHISPAMQLLAKENSDLDRRIAIAEQTMSRKVDRLPNNPYKNVDLGKPTVLTLPLPPFETLKEENQ</sequence>
<evidence type="ECO:0000256" key="2">
    <source>
        <dbReference type="SAM" id="MobiDB-lite"/>
    </source>
</evidence>
<dbReference type="Pfam" id="PF00651">
    <property type="entry name" value="BTB"/>
    <property type="match status" value="1"/>
</dbReference>
<dbReference type="SMART" id="SM00225">
    <property type="entry name" value="BTB"/>
    <property type="match status" value="1"/>
</dbReference>
<gene>
    <name evidence="4" type="ORF">CRE_23199</name>
</gene>
<dbReference type="FunCoup" id="E3NMG9">
    <property type="interactions" value="2368"/>
</dbReference>
<evidence type="ECO:0000313" key="5">
    <source>
        <dbReference type="Proteomes" id="UP000008281"/>
    </source>
</evidence>
<feature type="domain" description="BTB" evidence="3">
    <location>
        <begin position="72"/>
        <end position="142"/>
    </location>
</feature>
<name>E3NMG9_CAERE</name>
<dbReference type="InterPro" id="IPR000210">
    <property type="entry name" value="BTB/POZ_dom"/>
</dbReference>
<feature type="compositionally biased region" description="Basic and acidic residues" evidence="2">
    <location>
        <begin position="467"/>
        <end position="479"/>
    </location>
</feature>
<dbReference type="PANTHER" id="PTHR23231:SF17">
    <property type="entry name" value="BTB DOMAIN-CONTAINING PROTEIN"/>
    <property type="match status" value="1"/>
</dbReference>
<evidence type="ECO:0000256" key="1">
    <source>
        <dbReference type="ARBA" id="ARBA00022473"/>
    </source>
</evidence>
<evidence type="ECO:0000259" key="3">
    <source>
        <dbReference type="PROSITE" id="PS50097"/>
    </source>
</evidence>
<dbReference type="GO" id="GO:0007281">
    <property type="term" value="P:germ cell development"/>
    <property type="evidence" value="ECO:0007669"/>
    <property type="project" value="InterPro"/>
</dbReference>
<proteinExistence type="predicted"/>
<dbReference type="AlphaFoldDB" id="E3NMG9"/>
<accession>E3NMG9</accession>
<dbReference type="InParanoid" id="E3NMG9"/>
<dbReference type="STRING" id="31234.E3NMG9"/>
<dbReference type="OrthoDB" id="6359943at2759"/>
<feature type="region of interest" description="Disordered" evidence="2">
    <location>
        <begin position="1"/>
        <end position="40"/>
    </location>
</feature>
<reference evidence="4" key="1">
    <citation type="submission" date="2007-07" db="EMBL/GenBank/DDBJ databases">
        <title>PCAP assembly of the Caenorhabditis remanei genome.</title>
        <authorList>
            <consortium name="The Caenorhabditis remanei Sequencing Consortium"/>
            <person name="Wilson R.K."/>
        </authorList>
    </citation>
    <scope>NUCLEOTIDE SEQUENCE [LARGE SCALE GENOMIC DNA]</scope>
    <source>
        <strain evidence="4">PB4641</strain>
    </source>
</reference>